<organism evidence="1">
    <name type="scientific">Chromera velia CCMP2878</name>
    <dbReference type="NCBI Taxonomy" id="1169474"/>
    <lineage>
        <taxon>Eukaryota</taxon>
        <taxon>Sar</taxon>
        <taxon>Alveolata</taxon>
        <taxon>Colpodellida</taxon>
        <taxon>Chromeraceae</taxon>
        <taxon>Chromera</taxon>
    </lineage>
</organism>
<accession>A0A0G4H1J7</accession>
<dbReference type="PhylomeDB" id="A0A0G4H1J7"/>
<reference evidence="1" key="1">
    <citation type="submission" date="2014-11" db="EMBL/GenBank/DDBJ databases">
        <authorList>
            <person name="Otto D Thomas"/>
            <person name="Naeem Raeece"/>
        </authorList>
    </citation>
    <scope>NUCLEOTIDE SEQUENCE</scope>
</reference>
<protein>
    <submittedName>
        <fullName evidence="1">Uncharacterized protein</fullName>
    </submittedName>
</protein>
<dbReference type="VEuPathDB" id="CryptoDB:Cvel_24279"/>
<dbReference type="AlphaFoldDB" id="A0A0G4H1J7"/>
<name>A0A0G4H1J7_9ALVE</name>
<proteinExistence type="predicted"/>
<evidence type="ECO:0000313" key="1">
    <source>
        <dbReference type="EMBL" id="CEM37372.1"/>
    </source>
</evidence>
<gene>
    <name evidence="1" type="ORF">Cvel_24279</name>
</gene>
<dbReference type="EMBL" id="CDMZ01001771">
    <property type="protein sequence ID" value="CEM37372.1"/>
    <property type="molecule type" value="Genomic_DNA"/>
</dbReference>
<sequence>MVANALGKGQEEVEKRFQDDWRIVRILDALEAMQREEYESAQDCLLPLLGEWHLADQQKMEGAQKGVFLEQTRLEYDWSHRYDLFLMLVYHDLSKHLQHLNVGVKARIPHELVEFELDFGRETLRNFPGRYGEGVLERRCEKYELAPLVHRFELFEFVVWDAVDDFVLELLNATSNPSVGPGDVERSCLSAMKLHCLQTSSDELYEGRREWEIGDCRVLTRLDPHSKAGPASASASGLEATVDHWRFLHPLNRCVFHWLLSAVVDLLTERNGEGSDRVVNFLNMMGEALGMEENSNSTSVLDELERLKQRAWQEVRHGLRLRNGSISGELSVLFELAPSFKEHPSSEGIFKFESKALDFCSSNVSREALKMHRVFPEILCENPVETSMASSLVMLEDMKDYTQDVTGHAPLIFLSMRLLPLKW</sequence>